<dbReference type="Proteomes" id="UP000321058">
    <property type="component" value="Unassembled WGS sequence"/>
</dbReference>
<dbReference type="AlphaFoldDB" id="A0A512N5G9"/>
<keyword evidence="3" id="KW-1185">Reference proteome</keyword>
<gene>
    <name evidence="2" type="ORF">RSO01_13820</name>
</gene>
<keyword evidence="1" id="KW-1133">Transmembrane helix</keyword>
<evidence type="ECO:0000313" key="3">
    <source>
        <dbReference type="Proteomes" id="UP000321058"/>
    </source>
</evidence>
<accession>A0A512N5G9</accession>
<protein>
    <submittedName>
        <fullName evidence="2">Uncharacterized protein</fullName>
    </submittedName>
</protein>
<proteinExistence type="predicted"/>
<keyword evidence="1" id="KW-0812">Transmembrane</keyword>
<reference evidence="2 3" key="1">
    <citation type="submission" date="2019-07" db="EMBL/GenBank/DDBJ databases">
        <title>Whole genome shotgun sequence of Reyranella soli NBRC 108950.</title>
        <authorList>
            <person name="Hosoyama A."/>
            <person name="Uohara A."/>
            <person name="Ohji S."/>
            <person name="Ichikawa N."/>
        </authorList>
    </citation>
    <scope>NUCLEOTIDE SEQUENCE [LARGE SCALE GENOMIC DNA]</scope>
    <source>
        <strain evidence="2 3">NBRC 108950</strain>
    </source>
</reference>
<dbReference type="EMBL" id="BKAJ01000027">
    <property type="protein sequence ID" value="GEP54216.1"/>
    <property type="molecule type" value="Genomic_DNA"/>
</dbReference>
<feature type="transmembrane region" description="Helical" evidence="1">
    <location>
        <begin position="6"/>
        <end position="32"/>
    </location>
</feature>
<feature type="transmembrane region" description="Helical" evidence="1">
    <location>
        <begin position="77"/>
        <end position="95"/>
    </location>
</feature>
<sequence length="104" mass="11259">MSHAVAFIRCVAVWSVVALPFAPSVLGVYLSWSYCFSTRHADPVGCFAVVTYLAPIAFVFGPLSGIVSEPVNRWPDILATALILAVFATTMSFACRKLMAYRPG</sequence>
<dbReference type="RefSeq" id="WP_170302893.1">
    <property type="nucleotide sequence ID" value="NZ_BKAJ01000027.1"/>
</dbReference>
<comment type="caution">
    <text evidence="2">The sequence shown here is derived from an EMBL/GenBank/DDBJ whole genome shotgun (WGS) entry which is preliminary data.</text>
</comment>
<evidence type="ECO:0000256" key="1">
    <source>
        <dbReference type="SAM" id="Phobius"/>
    </source>
</evidence>
<evidence type="ECO:0000313" key="2">
    <source>
        <dbReference type="EMBL" id="GEP54216.1"/>
    </source>
</evidence>
<organism evidence="2 3">
    <name type="scientific">Reyranella soli</name>
    <dbReference type="NCBI Taxonomy" id="1230389"/>
    <lineage>
        <taxon>Bacteria</taxon>
        <taxon>Pseudomonadati</taxon>
        <taxon>Pseudomonadota</taxon>
        <taxon>Alphaproteobacteria</taxon>
        <taxon>Hyphomicrobiales</taxon>
        <taxon>Reyranellaceae</taxon>
        <taxon>Reyranella</taxon>
    </lineage>
</organism>
<feature type="transmembrane region" description="Helical" evidence="1">
    <location>
        <begin position="44"/>
        <end position="65"/>
    </location>
</feature>
<keyword evidence="1" id="KW-0472">Membrane</keyword>
<name>A0A512N5G9_9HYPH</name>